<dbReference type="EMBL" id="PVNK01000311">
    <property type="protein sequence ID" value="PRP89886.1"/>
    <property type="molecule type" value="Genomic_DNA"/>
</dbReference>
<reference evidence="1 2" key="1">
    <citation type="submission" date="2018-03" db="EMBL/GenBank/DDBJ databases">
        <title>Draft Genome Sequences of the Obligatory Marine Myxobacteria Enhygromyxa salina SWB005.</title>
        <authorList>
            <person name="Poehlein A."/>
            <person name="Moghaddam J.A."/>
            <person name="Harms H."/>
            <person name="Alanjari M."/>
            <person name="Koenig G.M."/>
            <person name="Daniel R."/>
            <person name="Schaeberle T.F."/>
        </authorList>
    </citation>
    <scope>NUCLEOTIDE SEQUENCE [LARGE SCALE GENOMIC DNA]</scope>
    <source>
        <strain evidence="1 2">SWB005</strain>
    </source>
</reference>
<dbReference type="OrthoDB" id="9780310at2"/>
<name>A0A2S9XAK1_9BACT</name>
<dbReference type="InterPro" id="IPR036520">
    <property type="entry name" value="UPF0759_sf"/>
</dbReference>
<gene>
    <name evidence="1" type="ORF">ENSA5_69920</name>
</gene>
<dbReference type="Pfam" id="PF01904">
    <property type="entry name" value="DUF72"/>
    <property type="match status" value="1"/>
</dbReference>
<dbReference type="InterPro" id="IPR002763">
    <property type="entry name" value="DUF72"/>
</dbReference>
<protein>
    <recommendedName>
        <fullName evidence="3">DUF72 domain-containing protein</fullName>
    </recommendedName>
</protein>
<dbReference type="AlphaFoldDB" id="A0A2S9XAK1"/>
<evidence type="ECO:0008006" key="3">
    <source>
        <dbReference type="Google" id="ProtNLM"/>
    </source>
</evidence>
<dbReference type="RefSeq" id="WP_106396102.1">
    <property type="nucleotide sequence ID" value="NZ_PVNK01000311.1"/>
</dbReference>
<dbReference type="Gene3D" id="3.20.20.410">
    <property type="entry name" value="Protein of unknown function UPF0759"/>
    <property type="match status" value="1"/>
</dbReference>
<evidence type="ECO:0000313" key="2">
    <source>
        <dbReference type="Proteomes" id="UP000237968"/>
    </source>
</evidence>
<dbReference type="Proteomes" id="UP000237968">
    <property type="component" value="Unassembled WGS sequence"/>
</dbReference>
<dbReference type="PANTHER" id="PTHR30348:SF4">
    <property type="entry name" value="DUF72 DOMAIN-CONTAINING PROTEIN"/>
    <property type="match status" value="1"/>
</dbReference>
<comment type="caution">
    <text evidence="1">The sequence shown here is derived from an EMBL/GenBank/DDBJ whole genome shotgun (WGS) entry which is preliminary data.</text>
</comment>
<organism evidence="1 2">
    <name type="scientific">Enhygromyxa salina</name>
    <dbReference type="NCBI Taxonomy" id="215803"/>
    <lineage>
        <taxon>Bacteria</taxon>
        <taxon>Pseudomonadati</taxon>
        <taxon>Myxococcota</taxon>
        <taxon>Polyangia</taxon>
        <taxon>Nannocystales</taxon>
        <taxon>Nannocystaceae</taxon>
        <taxon>Enhygromyxa</taxon>
    </lineage>
</organism>
<evidence type="ECO:0000313" key="1">
    <source>
        <dbReference type="EMBL" id="PRP89886.1"/>
    </source>
</evidence>
<keyword evidence="2" id="KW-1185">Reference proteome</keyword>
<dbReference type="SUPFAM" id="SSF117396">
    <property type="entry name" value="TM1631-like"/>
    <property type="match status" value="1"/>
</dbReference>
<dbReference type="PANTHER" id="PTHR30348">
    <property type="entry name" value="UNCHARACTERIZED PROTEIN YECE"/>
    <property type="match status" value="1"/>
</dbReference>
<sequence length="321" mass="36024">MSRQLDLFGAEATPPAGRSKLGLAELSAQIEELGRRLPQHLRMGTSSWSFTGWTDLVWDRAASKRVIARQGLPIYARHPLFRTVGLDRTYYGPMSAQELEALTTDLPEDFRLLVKAHAECTTVKFSERSWNRSRAGQRNELFLEPQYATEVVVEPFMRGLGRHGGVLLFQFPPQHVPGGAKSFAHRLGSFLGALPKGPQYAVEIRNPDLFTPHYMRALDSVGATHCVAELPRMPTIHEQWARSGGADRPALVMRWMLARHHNYESGRGAYAPFNRLVDENPSVRRAYAQMISTTSKPSYLIVNNKAEGCSPLSIQRLAELF</sequence>
<proteinExistence type="predicted"/>
<accession>A0A2S9XAK1</accession>